<dbReference type="Proteomes" id="UP000678679">
    <property type="component" value="Chromosome 2"/>
</dbReference>
<proteinExistence type="predicted"/>
<name>A0AAX1NB54_9BACT</name>
<reference evidence="1 2" key="1">
    <citation type="submission" date="2021-05" db="EMBL/GenBank/DDBJ databases">
        <title>Comparative genomic studies on the polysaccharide-degrading batcterial strains of the Flammeovirga genus.</title>
        <authorList>
            <person name="Zewei F."/>
            <person name="Zheng Z."/>
            <person name="Yu L."/>
            <person name="Ruyue G."/>
            <person name="Yanhong M."/>
            <person name="Yuanyuan C."/>
            <person name="Jingyan G."/>
            <person name="Wenjun H."/>
        </authorList>
    </citation>
    <scope>NUCLEOTIDE SEQUENCE [LARGE SCALE GENOMIC DNA]</scope>
    <source>
        <strain evidence="1 2">NBRC:100898</strain>
    </source>
</reference>
<sequence length="350" mass="40682">MKLKTANLFFLTFSLIVTFNTTTQAQLGRRLVKKLNSAIEGTKTTSSDQKRDNYSKRITEPYQITFSNKPDDDLNKDNNTYIEEYIFGDNLFVLSHHGENPDEYNTIDLEYSKYGLDVRDGRYRIHKWPYYRLSLNGTEIKWYNDISIRYAVFRGIQFTKRPIKGADIKSFLEASRELYIQAYEDGNLVPGKLDLKVEIVLTHIPKKDQEIVFAEGTIPVIITKEAIDDAIKGPFLSFPKSKMDDEKLIKEIITLGQEFIDSNYWDYEVVDASIELNAWDVYKHPETGQILTRWLPTTLKLKDTKGKFYRLSYDVYQSHLGGGKFDVTTQDQDRLGKGKEKKIKRIICEN</sequence>
<dbReference type="RefSeq" id="WP_169666700.1">
    <property type="nucleotide sequence ID" value="NZ_CP076133.1"/>
</dbReference>
<dbReference type="AlphaFoldDB" id="A0AAX1NB54"/>
<organism evidence="1 2">
    <name type="scientific">Flammeovirga yaeyamensis</name>
    <dbReference type="NCBI Taxonomy" id="367791"/>
    <lineage>
        <taxon>Bacteria</taxon>
        <taxon>Pseudomonadati</taxon>
        <taxon>Bacteroidota</taxon>
        <taxon>Cytophagia</taxon>
        <taxon>Cytophagales</taxon>
        <taxon>Flammeovirgaceae</taxon>
        <taxon>Flammeovirga</taxon>
    </lineage>
</organism>
<gene>
    <name evidence="1" type="ORF">KMW28_28055</name>
</gene>
<evidence type="ECO:0000313" key="2">
    <source>
        <dbReference type="Proteomes" id="UP000678679"/>
    </source>
</evidence>
<dbReference type="KEGG" id="fya:KMW28_28055"/>
<evidence type="ECO:0000313" key="1">
    <source>
        <dbReference type="EMBL" id="QWG04756.1"/>
    </source>
</evidence>
<keyword evidence="2" id="KW-1185">Reference proteome</keyword>
<dbReference type="EMBL" id="CP076133">
    <property type="protein sequence ID" value="QWG04756.1"/>
    <property type="molecule type" value="Genomic_DNA"/>
</dbReference>
<protein>
    <submittedName>
        <fullName evidence="1">Uncharacterized protein</fullName>
    </submittedName>
</protein>
<accession>A0AAX1NB54</accession>